<reference evidence="1 2" key="1">
    <citation type="submission" date="2020-02" db="EMBL/GenBank/DDBJ databases">
        <title>Characterization of Proteus podophage Privateer.</title>
        <authorList>
            <person name="Corban J."/>
            <person name="Ramsey J."/>
        </authorList>
    </citation>
    <scope>NUCLEOTIDE SEQUENCE [LARGE SCALE GENOMIC DNA]</scope>
</reference>
<evidence type="ECO:0000313" key="1">
    <source>
        <dbReference type="EMBL" id="QIN94850.1"/>
    </source>
</evidence>
<evidence type="ECO:0000313" key="2">
    <source>
        <dbReference type="Proteomes" id="UP000500956"/>
    </source>
</evidence>
<gene>
    <name evidence="1" type="ORF">CPT_Privateer_057</name>
</gene>
<sequence>MSKLVTIYSRDYTTDGDYVDTQIITVLDTELPDYLEAILSGDNQKYGTIGYRLSKVLGLTQTLQMTRKTNIMVRDYVSNKLIKWGHLC</sequence>
<name>A0A6G8R3S0_9CAUD</name>
<protein>
    <submittedName>
        <fullName evidence="1">Uncharacterized protein</fullName>
    </submittedName>
</protein>
<accession>A0A6G8R3S0</accession>
<dbReference type="EMBL" id="MT028297">
    <property type="protein sequence ID" value="QIN94850.1"/>
    <property type="molecule type" value="Genomic_DNA"/>
</dbReference>
<organism evidence="1 2">
    <name type="scientific">Proteus phage Privateer</name>
    <dbReference type="NCBI Taxonomy" id="2712958"/>
    <lineage>
        <taxon>Viruses</taxon>
        <taxon>Duplodnaviria</taxon>
        <taxon>Heunggongvirae</taxon>
        <taxon>Uroviricota</taxon>
        <taxon>Caudoviricetes</taxon>
        <taxon>Grimontviridae</taxon>
        <taxon>Privateervirus</taxon>
        <taxon>Privateervirus privateer</taxon>
    </lineage>
</organism>
<proteinExistence type="predicted"/>
<dbReference type="Proteomes" id="UP000500956">
    <property type="component" value="Segment"/>
</dbReference>
<keyword evidence="2" id="KW-1185">Reference proteome</keyword>